<dbReference type="GO" id="GO:0016787">
    <property type="term" value="F:hydrolase activity"/>
    <property type="evidence" value="ECO:0007669"/>
    <property type="project" value="UniProtKB-KW"/>
</dbReference>
<protein>
    <submittedName>
        <fullName evidence="1">Ubiquitin carboxyl-hydrolase</fullName>
    </submittedName>
</protein>
<accession>A0A4Q5E5U4</accession>
<dbReference type="AlphaFoldDB" id="A0A4Q5E5U4"/>
<evidence type="ECO:0000313" key="1">
    <source>
        <dbReference type="EMBL" id="KAB4241575.1"/>
    </source>
</evidence>
<gene>
    <name evidence="1" type="ORF">GAP41_12545</name>
</gene>
<evidence type="ECO:0000313" key="2">
    <source>
        <dbReference type="Proteomes" id="UP000431575"/>
    </source>
</evidence>
<comment type="caution">
    <text evidence="1">The sequence shown here is derived from an EMBL/GenBank/DDBJ whole genome shotgun (WGS) entry which is preliminary data.</text>
</comment>
<proteinExistence type="predicted"/>
<name>A0A4Q5E5U4_BACUN</name>
<sequence>MGGTSRQQATNKNRMKKKTKVLCPRCGTEFAIPEKQETVMATIIGKDSGLGIVYPAVTGQDTPPQTGNLPKTAQKRIEALRAVGVDVSNLFAMQGANGGEYVASNKGGRLAILDDDDPIFKAIIGQGDIPNRRLFRRWVMAQMFRMMASADHRFGEPIGVTEMIHRLGYEYQWKMLLKELHAQMKMEGRDVENFIDRNRWFNVKVVTQMAEDYVKRLKEHIDSLKARKCKGIPYKRIGSHNIFVSDLDAKIYHPLQKSLSEIKRAKNAVQLYQATIGFNWVRIKMPHDIPQCKAWVNAYKGAGAYFTMQNLIRFHGCTAVDDNNRYLDKYQSLAYLTAKAEAYKDGDGWRLLAALKKMLADNNIDIRKKMAEWRKK</sequence>
<reference evidence="1 2" key="1">
    <citation type="journal article" date="2019" name="Nat. Med.">
        <title>A library of human gut bacterial isolates paired with longitudinal multiomics data enables mechanistic microbiome research.</title>
        <authorList>
            <person name="Poyet M."/>
            <person name="Groussin M."/>
            <person name="Gibbons S.M."/>
            <person name="Avila-Pacheco J."/>
            <person name="Jiang X."/>
            <person name="Kearney S.M."/>
            <person name="Perrotta A.R."/>
            <person name="Berdy B."/>
            <person name="Zhao S."/>
            <person name="Lieberman T.D."/>
            <person name="Swanson P.K."/>
            <person name="Smith M."/>
            <person name="Roesemann S."/>
            <person name="Alexander J.E."/>
            <person name="Rich S.A."/>
            <person name="Livny J."/>
            <person name="Vlamakis H."/>
            <person name="Clish C."/>
            <person name="Bullock K."/>
            <person name="Deik A."/>
            <person name="Scott J."/>
            <person name="Pierce K.A."/>
            <person name="Xavier R.J."/>
            <person name="Alm E.J."/>
        </authorList>
    </citation>
    <scope>NUCLEOTIDE SEQUENCE [LARGE SCALE GENOMIC DNA]</scope>
    <source>
        <strain evidence="1 2">BIOML-A6</strain>
    </source>
</reference>
<keyword evidence="1" id="KW-0378">Hydrolase</keyword>
<dbReference type="EMBL" id="WCTM01000007">
    <property type="protein sequence ID" value="KAB4241575.1"/>
    <property type="molecule type" value="Genomic_DNA"/>
</dbReference>
<dbReference type="Proteomes" id="UP000431575">
    <property type="component" value="Unassembled WGS sequence"/>
</dbReference>
<organism evidence="1 2">
    <name type="scientific">Bacteroides uniformis</name>
    <dbReference type="NCBI Taxonomy" id="820"/>
    <lineage>
        <taxon>Bacteria</taxon>
        <taxon>Pseudomonadati</taxon>
        <taxon>Bacteroidota</taxon>
        <taxon>Bacteroidia</taxon>
        <taxon>Bacteroidales</taxon>
        <taxon>Bacteroidaceae</taxon>
        <taxon>Bacteroides</taxon>
    </lineage>
</organism>